<comment type="similarity">
    <text evidence="1">Belongs to the universal stress protein A family.</text>
</comment>
<organism evidence="3">
    <name type="scientific">Candidatus Methanomethylicus mesodigestus</name>
    <dbReference type="NCBI Taxonomy" id="1867258"/>
    <lineage>
        <taxon>Archaea</taxon>
        <taxon>Thermoproteota</taxon>
        <taxon>Methanosuratincolia</taxon>
        <taxon>Candidatus Methanomethylicales</taxon>
        <taxon>Candidatus Methanomethylicaceae</taxon>
        <taxon>Candidatus Methanomethylicus</taxon>
    </lineage>
</organism>
<protein>
    <submittedName>
        <fullName evidence="3">Universal stress protein</fullName>
    </submittedName>
</protein>
<dbReference type="PRINTS" id="PR01438">
    <property type="entry name" value="UNVRSLSTRESS"/>
</dbReference>
<dbReference type="PANTHER" id="PTHR46268">
    <property type="entry name" value="STRESS RESPONSE PROTEIN NHAX"/>
    <property type="match status" value="1"/>
</dbReference>
<name>A0A7C3J4F1_9CREN</name>
<dbReference type="InterPro" id="IPR006015">
    <property type="entry name" value="Universal_stress_UspA"/>
</dbReference>
<evidence type="ECO:0000313" key="3">
    <source>
        <dbReference type="EMBL" id="HFK20857.1"/>
    </source>
</evidence>
<gene>
    <name evidence="3" type="ORF">ENS19_06175</name>
</gene>
<proteinExistence type="inferred from homology"/>
<sequence>MKLDKENRIVVAVDLSPISELVMEEASMIAKSLNSDVQIISVISVPGLVVTESDVDRNESRGQEESYVALHKKLVDKYFSDSKLLVETKILYGDPVRKIAEYAEKTNSRMIVLGNRGMGRIQSFLLGSTSEGVIRNSKVSVLVVKK</sequence>
<dbReference type="AlphaFoldDB" id="A0A7C3J4F1"/>
<reference evidence="3" key="1">
    <citation type="journal article" date="2020" name="mSystems">
        <title>Genome- and Community-Level Interaction Insights into Carbon Utilization and Element Cycling Functions of Hydrothermarchaeota in Hydrothermal Sediment.</title>
        <authorList>
            <person name="Zhou Z."/>
            <person name="Liu Y."/>
            <person name="Xu W."/>
            <person name="Pan J."/>
            <person name="Luo Z.H."/>
            <person name="Li M."/>
        </authorList>
    </citation>
    <scope>NUCLEOTIDE SEQUENCE [LARGE SCALE GENOMIC DNA]</scope>
    <source>
        <strain evidence="3">SpSt-468</strain>
    </source>
</reference>
<dbReference type="PANTHER" id="PTHR46268:SF6">
    <property type="entry name" value="UNIVERSAL STRESS PROTEIN UP12"/>
    <property type="match status" value="1"/>
</dbReference>
<dbReference type="Gene3D" id="3.40.50.620">
    <property type="entry name" value="HUPs"/>
    <property type="match status" value="1"/>
</dbReference>
<accession>A0A7C3J4F1</accession>
<feature type="domain" description="UspA" evidence="2">
    <location>
        <begin position="8"/>
        <end position="145"/>
    </location>
</feature>
<dbReference type="InterPro" id="IPR014729">
    <property type="entry name" value="Rossmann-like_a/b/a_fold"/>
</dbReference>
<dbReference type="EMBL" id="DSTX01000011">
    <property type="protein sequence ID" value="HFK20857.1"/>
    <property type="molecule type" value="Genomic_DNA"/>
</dbReference>
<evidence type="ECO:0000256" key="1">
    <source>
        <dbReference type="ARBA" id="ARBA00008791"/>
    </source>
</evidence>
<dbReference type="Pfam" id="PF00582">
    <property type="entry name" value="Usp"/>
    <property type="match status" value="1"/>
</dbReference>
<dbReference type="InterPro" id="IPR006016">
    <property type="entry name" value="UspA"/>
</dbReference>
<comment type="caution">
    <text evidence="3">The sequence shown here is derived from an EMBL/GenBank/DDBJ whole genome shotgun (WGS) entry which is preliminary data.</text>
</comment>
<dbReference type="SUPFAM" id="SSF52402">
    <property type="entry name" value="Adenine nucleotide alpha hydrolases-like"/>
    <property type="match status" value="1"/>
</dbReference>
<dbReference type="CDD" id="cd00293">
    <property type="entry name" value="USP-like"/>
    <property type="match status" value="1"/>
</dbReference>
<evidence type="ECO:0000259" key="2">
    <source>
        <dbReference type="Pfam" id="PF00582"/>
    </source>
</evidence>